<dbReference type="SUPFAM" id="SSF52218">
    <property type="entry name" value="Flavoproteins"/>
    <property type="match status" value="1"/>
</dbReference>
<evidence type="ECO:0000259" key="2">
    <source>
        <dbReference type="Pfam" id="PF02525"/>
    </source>
</evidence>
<dbReference type="EMBL" id="JAQQEZ010000007">
    <property type="protein sequence ID" value="MFM0001938.1"/>
    <property type="molecule type" value="Genomic_DNA"/>
</dbReference>
<dbReference type="Proteomes" id="UP001629230">
    <property type="component" value="Unassembled WGS sequence"/>
</dbReference>
<dbReference type="InterPro" id="IPR003680">
    <property type="entry name" value="Flavodoxin_fold"/>
</dbReference>
<sequence>MKRIMNAHRFPSWSEEIMSKKTLVILAHPNLAESQINAAWRSRLQEAPGPVTIRNIYELYPDWNIDVAAEQALLESHERIFLQFPLYWYSTPPLLKKWLDDVLAYGWAYGPGGNRLAHKEIGLVVSTGSPEAAYQSDGRVGHTLVELLRPLEQTARFVGARYLPLFALQGANHVIPADQLSRSANDYIEHIRAPHDQGEAAVGDQHRRMESLSM</sequence>
<name>A0ABW9APU6_9BURK</name>
<keyword evidence="1" id="KW-0560">Oxidoreductase</keyword>
<proteinExistence type="predicted"/>
<dbReference type="InterPro" id="IPR029039">
    <property type="entry name" value="Flavoprotein-like_sf"/>
</dbReference>
<keyword evidence="4" id="KW-1185">Reference proteome</keyword>
<dbReference type="PANTHER" id="PTHR47307:SF1">
    <property type="entry name" value="GLUTATHIONE-REGULATED POTASSIUM-EFFLUX SYSTEM ANCILLARY PROTEIN KEFG"/>
    <property type="match status" value="1"/>
</dbReference>
<dbReference type="RefSeq" id="WP_408177371.1">
    <property type="nucleotide sequence ID" value="NZ_JAQQEZ010000007.1"/>
</dbReference>
<dbReference type="Gene3D" id="3.40.50.360">
    <property type="match status" value="1"/>
</dbReference>
<evidence type="ECO:0000313" key="4">
    <source>
        <dbReference type="Proteomes" id="UP001629230"/>
    </source>
</evidence>
<organism evidence="3 4">
    <name type="scientific">Paraburkholderia dipogonis</name>
    <dbReference type="NCBI Taxonomy" id="1211383"/>
    <lineage>
        <taxon>Bacteria</taxon>
        <taxon>Pseudomonadati</taxon>
        <taxon>Pseudomonadota</taxon>
        <taxon>Betaproteobacteria</taxon>
        <taxon>Burkholderiales</taxon>
        <taxon>Burkholderiaceae</taxon>
        <taxon>Paraburkholderia</taxon>
    </lineage>
</organism>
<comment type="caution">
    <text evidence="3">The sequence shown here is derived from an EMBL/GenBank/DDBJ whole genome shotgun (WGS) entry which is preliminary data.</text>
</comment>
<dbReference type="InterPro" id="IPR046980">
    <property type="entry name" value="KefG/KefF"/>
</dbReference>
<feature type="domain" description="Flavodoxin-like fold" evidence="2">
    <location>
        <begin position="20"/>
        <end position="190"/>
    </location>
</feature>
<reference evidence="3 4" key="1">
    <citation type="journal article" date="2024" name="Chem. Sci.">
        <title>Discovery of megapolipeptins by genome mining of a Burkholderiales bacteria collection.</title>
        <authorList>
            <person name="Paulo B.S."/>
            <person name="Recchia M.J.J."/>
            <person name="Lee S."/>
            <person name="Fergusson C.H."/>
            <person name="Romanowski S.B."/>
            <person name="Hernandez A."/>
            <person name="Krull N."/>
            <person name="Liu D.Y."/>
            <person name="Cavanagh H."/>
            <person name="Bos A."/>
            <person name="Gray C.A."/>
            <person name="Murphy B.T."/>
            <person name="Linington R.G."/>
            <person name="Eustaquio A.S."/>
        </authorList>
    </citation>
    <scope>NUCLEOTIDE SEQUENCE [LARGE SCALE GENOMIC DNA]</scope>
    <source>
        <strain evidence="3 4">RL17-350-BIC-A</strain>
    </source>
</reference>
<evidence type="ECO:0000313" key="3">
    <source>
        <dbReference type="EMBL" id="MFM0001938.1"/>
    </source>
</evidence>
<evidence type="ECO:0000256" key="1">
    <source>
        <dbReference type="ARBA" id="ARBA00023002"/>
    </source>
</evidence>
<dbReference type="Pfam" id="PF02525">
    <property type="entry name" value="Flavodoxin_2"/>
    <property type="match status" value="1"/>
</dbReference>
<accession>A0ABW9APU6</accession>
<dbReference type="PANTHER" id="PTHR47307">
    <property type="entry name" value="GLUTATHIONE-REGULATED POTASSIUM-EFFLUX SYSTEM ANCILLARY PROTEIN KEFG"/>
    <property type="match status" value="1"/>
</dbReference>
<gene>
    <name evidence="3" type="ORF">PQR57_12990</name>
</gene>
<protein>
    <submittedName>
        <fullName evidence="3">NAD(P)H-dependent oxidoreductase</fullName>
    </submittedName>
</protein>